<reference evidence="3 4" key="1">
    <citation type="submission" date="2019-01" db="EMBL/GenBank/DDBJ databases">
        <title>Sinorhodobacter populi sp. nov. isolated from the symptomatic bark tissue of Populus euramericana canker.</title>
        <authorList>
            <person name="Xu G."/>
        </authorList>
    </citation>
    <scope>NUCLEOTIDE SEQUENCE [LARGE SCALE GENOMIC DNA]</scope>
    <source>
        <strain evidence="3 4">2D-5</strain>
    </source>
</reference>
<dbReference type="Proteomes" id="UP000285710">
    <property type="component" value="Unassembled WGS sequence"/>
</dbReference>
<comment type="caution">
    <text evidence="3">The sequence shown here is derived from an EMBL/GenBank/DDBJ whole genome shotgun (WGS) entry which is preliminary data.</text>
</comment>
<dbReference type="PANTHER" id="PTHR44196:SF1">
    <property type="entry name" value="DEHYDROGENASE_REDUCTASE SDR FAMILY MEMBER 7B"/>
    <property type="match status" value="1"/>
</dbReference>
<dbReference type="InterPro" id="IPR036291">
    <property type="entry name" value="NAD(P)-bd_dom_sf"/>
</dbReference>
<proteinExistence type="inferred from homology"/>
<evidence type="ECO:0000313" key="3">
    <source>
        <dbReference type="EMBL" id="RWR06980.1"/>
    </source>
</evidence>
<sequence>MTKPPVLILGARSDMALAAAHAFAAKGHPLQLAARDAARLDAARQDLELRHRVSVTLHDFDVLDLASHAAFLDALPGLPGVVICAVGAMGDQTASEQDPDLAVAVMRTNYEGPAHVLGLIANRFLARGNGTIVGISSVAGLRGRATNYVYGSAKAGFTAWLSGLRNRLARHGIHVVTVLPGFVATRMTEGMDLPPRLTAQPDEVAQAIVSAVERGRNVIYVRPIWRLIMAIICAIPETMFKRMKL</sequence>
<dbReference type="Gene3D" id="3.40.50.720">
    <property type="entry name" value="NAD(P)-binding Rossmann-like Domain"/>
    <property type="match status" value="1"/>
</dbReference>
<comment type="similarity">
    <text evidence="1">Belongs to the short-chain dehydrogenases/reductases (SDR) family.</text>
</comment>
<protein>
    <submittedName>
        <fullName evidence="3">SDR family oxidoreductase</fullName>
    </submittedName>
</protein>
<gene>
    <name evidence="3" type="ORF">D2T33_17525</name>
</gene>
<evidence type="ECO:0000256" key="2">
    <source>
        <dbReference type="ARBA" id="ARBA00023002"/>
    </source>
</evidence>
<dbReference type="GO" id="GO:0016491">
    <property type="term" value="F:oxidoreductase activity"/>
    <property type="evidence" value="ECO:0007669"/>
    <property type="project" value="UniProtKB-KW"/>
</dbReference>
<organism evidence="3 4">
    <name type="scientific">Paenirhodobacter populi</name>
    <dbReference type="NCBI Taxonomy" id="2306993"/>
    <lineage>
        <taxon>Bacteria</taxon>
        <taxon>Pseudomonadati</taxon>
        <taxon>Pseudomonadota</taxon>
        <taxon>Alphaproteobacteria</taxon>
        <taxon>Rhodobacterales</taxon>
        <taxon>Rhodobacter group</taxon>
        <taxon>Paenirhodobacter</taxon>
    </lineage>
</organism>
<keyword evidence="2" id="KW-0560">Oxidoreductase</keyword>
<reference evidence="3 4" key="2">
    <citation type="submission" date="2019-01" db="EMBL/GenBank/DDBJ databases">
        <authorList>
            <person name="Li Y."/>
        </authorList>
    </citation>
    <scope>NUCLEOTIDE SEQUENCE [LARGE SCALE GENOMIC DNA]</scope>
    <source>
        <strain evidence="3 4">2D-5</strain>
    </source>
</reference>
<evidence type="ECO:0000256" key="1">
    <source>
        <dbReference type="ARBA" id="ARBA00006484"/>
    </source>
</evidence>
<dbReference type="AlphaFoldDB" id="A0A443IMH8"/>
<dbReference type="GO" id="GO:0016020">
    <property type="term" value="C:membrane"/>
    <property type="evidence" value="ECO:0007669"/>
    <property type="project" value="TreeGrafter"/>
</dbReference>
<dbReference type="RefSeq" id="WP_128270655.1">
    <property type="nucleotide sequence ID" value="NZ_SAUW01000024.1"/>
</dbReference>
<keyword evidence="4" id="KW-1185">Reference proteome</keyword>
<dbReference type="PANTHER" id="PTHR44196">
    <property type="entry name" value="DEHYDROGENASE/REDUCTASE SDR FAMILY MEMBER 7B"/>
    <property type="match status" value="1"/>
</dbReference>
<dbReference type="NCBIfam" id="NF005489">
    <property type="entry name" value="PRK07102.1"/>
    <property type="match status" value="1"/>
</dbReference>
<dbReference type="Pfam" id="PF00106">
    <property type="entry name" value="adh_short"/>
    <property type="match status" value="1"/>
</dbReference>
<dbReference type="EMBL" id="SAUW01000024">
    <property type="protein sequence ID" value="RWR06980.1"/>
    <property type="molecule type" value="Genomic_DNA"/>
</dbReference>
<dbReference type="SUPFAM" id="SSF51735">
    <property type="entry name" value="NAD(P)-binding Rossmann-fold domains"/>
    <property type="match status" value="1"/>
</dbReference>
<dbReference type="InterPro" id="IPR002347">
    <property type="entry name" value="SDR_fam"/>
</dbReference>
<accession>A0A443IMH8</accession>
<evidence type="ECO:0000313" key="4">
    <source>
        <dbReference type="Proteomes" id="UP000285710"/>
    </source>
</evidence>
<dbReference type="CDD" id="cd05233">
    <property type="entry name" value="SDR_c"/>
    <property type="match status" value="1"/>
</dbReference>
<dbReference type="PRINTS" id="PR00081">
    <property type="entry name" value="GDHRDH"/>
</dbReference>
<name>A0A443IMH8_9RHOB</name>